<dbReference type="GO" id="GO:0051082">
    <property type="term" value="F:unfolded protein binding"/>
    <property type="evidence" value="ECO:0007669"/>
    <property type="project" value="InterPro"/>
</dbReference>
<dbReference type="NCBIfam" id="NF010683">
    <property type="entry name" value="PRK14083.1"/>
    <property type="match status" value="1"/>
</dbReference>
<keyword evidence="7" id="KW-1185">Reference proteome</keyword>
<feature type="binding site" evidence="5">
    <location>
        <position position="157"/>
    </location>
    <ligand>
        <name>ATP</name>
        <dbReference type="ChEBI" id="CHEBI:30616"/>
    </ligand>
</feature>
<proteinExistence type="inferred from homology"/>
<dbReference type="Gene3D" id="3.30.230.80">
    <property type="match status" value="1"/>
</dbReference>
<dbReference type="RefSeq" id="WP_184922947.1">
    <property type="nucleotide sequence ID" value="NZ_JACHMO010000001.1"/>
</dbReference>
<dbReference type="GO" id="GO:0016887">
    <property type="term" value="F:ATP hydrolysis activity"/>
    <property type="evidence" value="ECO:0007669"/>
    <property type="project" value="InterPro"/>
</dbReference>
<dbReference type="SUPFAM" id="SSF54211">
    <property type="entry name" value="Ribosomal protein S5 domain 2-like"/>
    <property type="match status" value="1"/>
</dbReference>
<dbReference type="AlphaFoldDB" id="A0A7W9HMF1"/>
<keyword evidence="2 5" id="KW-0547">Nucleotide-binding</keyword>
<gene>
    <name evidence="6" type="ORF">F4560_004598</name>
</gene>
<protein>
    <submittedName>
        <fullName evidence="6">Molecular chaperone HtpG</fullName>
    </submittedName>
</protein>
<name>A0A7W9HMF1_9PSEU</name>
<evidence type="ECO:0000256" key="5">
    <source>
        <dbReference type="PIRSR" id="PIRSR002583-1"/>
    </source>
</evidence>
<organism evidence="6 7">
    <name type="scientific">Saccharothrix ecbatanensis</name>
    <dbReference type="NCBI Taxonomy" id="1105145"/>
    <lineage>
        <taxon>Bacteria</taxon>
        <taxon>Bacillati</taxon>
        <taxon>Actinomycetota</taxon>
        <taxon>Actinomycetes</taxon>
        <taxon>Pseudonocardiales</taxon>
        <taxon>Pseudonocardiaceae</taxon>
        <taxon>Saccharothrix</taxon>
    </lineage>
</organism>
<keyword evidence="3 5" id="KW-0067">ATP-binding</keyword>
<dbReference type="Gene3D" id="3.30.565.10">
    <property type="entry name" value="Histidine kinase-like ATPase, C-terminal domain"/>
    <property type="match status" value="1"/>
</dbReference>
<feature type="binding site" evidence="5">
    <location>
        <position position="34"/>
    </location>
    <ligand>
        <name>ATP</name>
        <dbReference type="ChEBI" id="CHEBI:30616"/>
    </ligand>
</feature>
<dbReference type="GO" id="GO:0005524">
    <property type="term" value="F:ATP binding"/>
    <property type="evidence" value="ECO:0007669"/>
    <property type="project" value="UniProtKB-KW"/>
</dbReference>
<dbReference type="InterPro" id="IPR020568">
    <property type="entry name" value="Ribosomal_Su5_D2-typ_SF"/>
</dbReference>
<evidence type="ECO:0000256" key="4">
    <source>
        <dbReference type="ARBA" id="ARBA00023186"/>
    </source>
</evidence>
<evidence type="ECO:0000256" key="1">
    <source>
        <dbReference type="ARBA" id="ARBA00008239"/>
    </source>
</evidence>
<sequence>MAHTFGVDLRGIIDLLSHHLYSSPRVYARELLQNAVDAITARRALQPDAPGEVVIEPVGSSGGTLRISDTGIGLTEREVHDLLSTLGRTSKRDDLGFARQGFLGQFGVGLLSAFLVAERIRLVSRSARGGPAVRWTADAAGNYEVEVDDDARVEVGTTIELVPHRDSEHWLELDVVRALVAEYGELLPVKVSIGDEVITHGELPWTEDPLAYGEKVLGVRPFDAIPVEVPTVGLKGVAYVLPRGVHPGARQSHRVYLKRMLVGDSIEGLLPEWAYFVRCVVDTTSLRPTASREALYQDETLLAVREELGRQVRDWLVRLDATSPERTQALLDAHHLGIKSLARVDDEMLRLVERWLPFETTDGPQSLRQFRRKHGVIAHVPEVDEFRQLAPVAHAQGMGLVNAGYAYDVEIMERLVALDGPTAARRVAPSEVLAALDDPDADLERALRERLVQAKDVLERHDCEVVPRDFDPGSLPALLVTNVEAERKRDAEQVGEQADPLWAELLGSLVESTSDASQRLVLNCRNPLVKRLAGLDDPALVELTVESLYVHALLQARRPMRPKDTAALNRSFLELLDRAVDGQKG</sequence>
<dbReference type="PANTHER" id="PTHR11528">
    <property type="entry name" value="HEAT SHOCK PROTEIN 90 FAMILY MEMBER"/>
    <property type="match status" value="1"/>
</dbReference>
<dbReference type="InterPro" id="IPR036890">
    <property type="entry name" value="HATPase_C_sf"/>
</dbReference>
<dbReference type="EMBL" id="JACHMO010000001">
    <property type="protein sequence ID" value="MBB5804830.1"/>
    <property type="molecule type" value="Genomic_DNA"/>
</dbReference>
<comment type="similarity">
    <text evidence="1">Belongs to the heat shock protein 90 family.</text>
</comment>
<dbReference type="PRINTS" id="PR00775">
    <property type="entry name" value="HEATSHOCK90"/>
</dbReference>
<accession>A0A7W9HMF1</accession>
<dbReference type="Proteomes" id="UP000552097">
    <property type="component" value="Unassembled WGS sequence"/>
</dbReference>
<evidence type="ECO:0000313" key="6">
    <source>
        <dbReference type="EMBL" id="MBB5804830.1"/>
    </source>
</evidence>
<feature type="binding site" evidence="5">
    <location>
        <position position="69"/>
    </location>
    <ligand>
        <name>ATP</name>
        <dbReference type="ChEBI" id="CHEBI:30616"/>
    </ligand>
</feature>
<evidence type="ECO:0000256" key="3">
    <source>
        <dbReference type="ARBA" id="ARBA00022840"/>
    </source>
</evidence>
<dbReference type="GO" id="GO:0140662">
    <property type="term" value="F:ATP-dependent protein folding chaperone"/>
    <property type="evidence" value="ECO:0007669"/>
    <property type="project" value="InterPro"/>
</dbReference>
<dbReference type="InterPro" id="IPR001404">
    <property type="entry name" value="Hsp90_fam"/>
</dbReference>
<evidence type="ECO:0000313" key="7">
    <source>
        <dbReference type="Proteomes" id="UP000552097"/>
    </source>
</evidence>
<dbReference type="Pfam" id="PF00183">
    <property type="entry name" value="HSP90"/>
    <property type="match status" value="1"/>
</dbReference>
<dbReference type="PIRSF" id="PIRSF002583">
    <property type="entry name" value="Hsp90"/>
    <property type="match status" value="1"/>
</dbReference>
<comment type="caution">
    <text evidence="6">The sequence shown here is derived from an EMBL/GenBank/DDBJ whole genome shotgun (WGS) entry which is preliminary data.</text>
</comment>
<keyword evidence="4" id="KW-0143">Chaperone</keyword>
<reference evidence="6 7" key="1">
    <citation type="submission" date="2020-08" db="EMBL/GenBank/DDBJ databases">
        <title>Sequencing the genomes of 1000 actinobacteria strains.</title>
        <authorList>
            <person name="Klenk H.-P."/>
        </authorList>
    </citation>
    <scope>NUCLEOTIDE SEQUENCE [LARGE SCALE GENOMIC DNA]</scope>
    <source>
        <strain evidence="6 7">DSM 45486</strain>
    </source>
</reference>
<feature type="binding site" evidence="5">
    <location>
        <position position="30"/>
    </location>
    <ligand>
        <name>ATP</name>
        <dbReference type="ChEBI" id="CHEBI:30616"/>
    </ligand>
</feature>
<dbReference type="InterPro" id="IPR020575">
    <property type="entry name" value="Hsp90_N"/>
</dbReference>
<dbReference type="SUPFAM" id="SSF55874">
    <property type="entry name" value="ATPase domain of HSP90 chaperone/DNA topoisomerase II/histidine kinase"/>
    <property type="match status" value="1"/>
</dbReference>
<evidence type="ECO:0000256" key="2">
    <source>
        <dbReference type="ARBA" id="ARBA00022741"/>
    </source>
</evidence>